<comment type="caution">
    <text evidence="2">The sequence shown here is derived from an EMBL/GenBank/DDBJ whole genome shotgun (WGS) entry which is preliminary data.</text>
</comment>
<name>A0AAV9ET88_ACOCL</name>
<feature type="transmembrane region" description="Helical" evidence="1">
    <location>
        <begin position="108"/>
        <end position="132"/>
    </location>
</feature>
<gene>
    <name evidence="2" type="ORF">QJS10_CPA05g01065</name>
</gene>
<evidence type="ECO:0000256" key="1">
    <source>
        <dbReference type="SAM" id="Phobius"/>
    </source>
</evidence>
<evidence type="ECO:0000313" key="2">
    <source>
        <dbReference type="EMBL" id="KAK1316811.1"/>
    </source>
</evidence>
<proteinExistence type="predicted"/>
<keyword evidence="3" id="KW-1185">Reference proteome</keyword>
<feature type="transmembrane region" description="Helical" evidence="1">
    <location>
        <begin position="46"/>
        <end position="68"/>
    </location>
</feature>
<reference evidence="2" key="2">
    <citation type="submission" date="2023-06" db="EMBL/GenBank/DDBJ databases">
        <authorList>
            <person name="Ma L."/>
            <person name="Liu K.-W."/>
            <person name="Li Z."/>
            <person name="Hsiao Y.-Y."/>
            <person name="Qi Y."/>
            <person name="Fu T."/>
            <person name="Tang G."/>
            <person name="Zhang D."/>
            <person name="Sun W.-H."/>
            <person name="Liu D.-K."/>
            <person name="Li Y."/>
            <person name="Chen G.-Z."/>
            <person name="Liu X.-D."/>
            <person name="Liao X.-Y."/>
            <person name="Jiang Y.-T."/>
            <person name="Yu X."/>
            <person name="Hao Y."/>
            <person name="Huang J."/>
            <person name="Zhao X.-W."/>
            <person name="Ke S."/>
            <person name="Chen Y.-Y."/>
            <person name="Wu W.-L."/>
            <person name="Hsu J.-L."/>
            <person name="Lin Y.-F."/>
            <person name="Huang M.-D."/>
            <person name="Li C.-Y."/>
            <person name="Huang L."/>
            <person name="Wang Z.-W."/>
            <person name="Zhao X."/>
            <person name="Zhong W.-Y."/>
            <person name="Peng D.-H."/>
            <person name="Ahmad S."/>
            <person name="Lan S."/>
            <person name="Zhang J.-S."/>
            <person name="Tsai W.-C."/>
            <person name="Van De Peer Y."/>
            <person name="Liu Z.-J."/>
        </authorList>
    </citation>
    <scope>NUCLEOTIDE SEQUENCE</scope>
    <source>
        <strain evidence="2">CP</strain>
        <tissue evidence="2">Leaves</tissue>
    </source>
</reference>
<dbReference type="Proteomes" id="UP001180020">
    <property type="component" value="Unassembled WGS sequence"/>
</dbReference>
<feature type="transmembrane region" description="Helical" evidence="1">
    <location>
        <begin position="6"/>
        <end position="25"/>
    </location>
</feature>
<sequence>MKFDLSTLHLSPTPLILLIPAYSLVKTSASIKRRTSSGRSTFLKRLNTIMAIGLIAGMITGVLIRSLFFSYKIGVECKGADVARRVLIGGKPVIGGSTSLALSLGLSMLSGAVGVLNFVSQLMMFLSILYYLTLLESGGETKQEVAVTDALAEEGGVGGGGGGEVVARHAVEDDEGSVEAAEEAREE</sequence>
<evidence type="ECO:0000313" key="3">
    <source>
        <dbReference type="Proteomes" id="UP001180020"/>
    </source>
</evidence>
<keyword evidence="1" id="KW-0472">Membrane</keyword>
<reference evidence="2" key="1">
    <citation type="journal article" date="2023" name="Nat. Commun.">
        <title>Diploid and tetraploid genomes of Acorus and the evolution of monocots.</title>
        <authorList>
            <person name="Ma L."/>
            <person name="Liu K.W."/>
            <person name="Li Z."/>
            <person name="Hsiao Y.Y."/>
            <person name="Qi Y."/>
            <person name="Fu T."/>
            <person name="Tang G.D."/>
            <person name="Zhang D."/>
            <person name="Sun W.H."/>
            <person name="Liu D.K."/>
            <person name="Li Y."/>
            <person name="Chen G.Z."/>
            <person name="Liu X.D."/>
            <person name="Liao X.Y."/>
            <person name="Jiang Y.T."/>
            <person name="Yu X."/>
            <person name="Hao Y."/>
            <person name="Huang J."/>
            <person name="Zhao X.W."/>
            <person name="Ke S."/>
            <person name="Chen Y.Y."/>
            <person name="Wu W.L."/>
            <person name="Hsu J.L."/>
            <person name="Lin Y.F."/>
            <person name="Huang M.D."/>
            <person name="Li C.Y."/>
            <person name="Huang L."/>
            <person name="Wang Z.W."/>
            <person name="Zhao X."/>
            <person name="Zhong W.Y."/>
            <person name="Peng D.H."/>
            <person name="Ahmad S."/>
            <person name="Lan S."/>
            <person name="Zhang J.S."/>
            <person name="Tsai W.C."/>
            <person name="Van de Peer Y."/>
            <person name="Liu Z.J."/>
        </authorList>
    </citation>
    <scope>NUCLEOTIDE SEQUENCE</scope>
    <source>
        <strain evidence="2">CP</strain>
    </source>
</reference>
<dbReference type="AlphaFoldDB" id="A0AAV9ET88"/>
<keyword evidence="1" id="KW-1133">Transmembrane helix</keyword>
<keyword evidence="1" id="KW-0812">Transmembrane</keyword>
<protein>
    <submittedName>
        <fullName evidence="2">Uncharacterized protein</fullName>
    </submittedName>
</protein>
<dbReference type="EMBL" id="JAUJYO010000005">
    <property type="protein sequence ID" value="KAK1316811.1"/>
    <property type="molecule type" value="Genomic_DNA"/>
</dbReference>
<organism evidence="2 3">
    <name type="scientific">Acorus calamus</name>
    <name type="common">Sweet flag</name>
    <dbReference type="NCBI Taxonomy" id="4465"/>
    <lineage>
        <taxon>Eukaryota</taxon>
        <taxon>Viridiplantae</taxon>
        <taxon>Streptophyta</taxon>
        <taxon>Embryophyta</taxon>
        <taxon>Tracheophyta</taxon>
        <taxon>Spermatophyta</taxon>
        <taxon>Magnoliopsida</taxon>
        <taxon>Liliopsida</taxon>
        <taxon>Acoraceae</taxon>
        <taxon>Acorus</taxon>
    </lineage>
</organism>
<accession>A0AAV9ET88</accession>